<dbReference type="PRINTS" id="PR00385">
    <property type="entry name" value="P450"/>
</dbReference>
<dbReference type="PRINTS" id="PR00463">
    <property type="entry name" value="EP450I"/>
</dbReference>
<dbReference type="GO" id="GO:0005737">
    <property type="term" value="C:cytoplasm"/>
    <property type="evidence" value="ECO:0007669"/>
    <property type="project" value="TreeGrafter"/>
</dbReference>
<evidence type="ECO:0000313" key="12">
    <source>
        <dbReference type="Proteomes" id="UP001153737"/>
    </source>
</evidence>
<dbReference type="GO" id="GO:0016712">
    <property type="term" value="F:oxidoreductase activity, acting on paired donors, with incorporation or reduction of molecular oxygen, reduced flavin or flavoprotein as one donor, and incorporation of one atom of oxygen"/>
    <property type="evidence" value="ECO:0007669"/>
    <property type="project" value="TreeGrafter"/>
</dbReference>
<reference evidence="11" key="2">
    <citation type="submission" date="2022-10" db="EMBL/GenBank/DDBJ databases">
        <authorList>
            <consortium name="ENA_rothamsted_submissions"/>
            <consortium name="culmorum"/>
            <person name="King R."/>
        </authorList>
    </citation>
    <scope>NUCLEOTIDE SEQUENCE</scope>
</reference>
<dbReference type="InterPro" id="IPR001128">
    <property type="entry name" value="Cyt_P450"/>
</dbReference>
<comment type="cofactor">
    <cofactor evidence="1 8">
        <name>heme</name>
        <dbReference type="ChEBI" id="CHEBI:30413"/>
    </cofactor>
</comment>
<evidence type="ECO:0000256" key="4">
    <source>
        <dbReference type="ARBA" id="ARBA00022723"/>
    </source>
</evidence>
<evidence type="ECO:0000256" key="1">
    <source>
        <dbReference type="ARBA" id="ARBA00001971"/>
    </source>
</evidence>
<dbReference type="InterPro" id="IPR036396">
    <property type="entry name" value="Cyt_P450_sf"/>
</dbReference>
<comment type="similarity">
    <text evidence="2 9">Belongs to the cytochrome P450 family.</text>
</comment>
<evidence type="ECO:0000256" key="8">
    <source>
        <dbReference type="PIRSR" id="PIRSR602401-1"/>
    </source>
</evidence>
<evidence type="ECO:0000256" key="3">
    <source>
        <dbReference type="ARBA" id="ARBA00022617"/>
    </source>
</evidence>
<organism evidence="11 12">
    <name type="scientific">Phaedon cochleariae</name>
    <name type="common">Mustard beetle</name>
    <dbReference type="NCBI Taxonomy" id="80249"/>
    <lineage>
        <taxon>Eukaryota</taxon>
        <taxon>Metazoa</taxon>
        <taxon>Ecdysozoa</taxon>
        <taxon>Arthropoda</taxon>
        <taxon>Hexapoda</taxon>
        <taxon>Insecta</taxon>
        <taxon>Pterygota</taxon>
        <taxon>Neoptera</taxon>
        <taxon>Endopterygota</taxon>
        <taxon>Coleoptera</taxon>
        <taxon>Polyphaga</taxon>
        <taxon>Cucujiformia</taxon>
        <taxon>Chrysomeloidea</taxon>
        <taxon>Chrysomelidae</taxon>
        <taxon>Chrysomelinae</taxon>
        <taxon>Chrysomelini</taxon>
        <taxon>Phaedon</taxon>
    </lineage>
</organism>
<protein>
    <recommendedName>
        <fullName evidence="13">Cytochrome P450</fullName>
    </recommendedName>
</protein>
<dbReference type="GO" id="GO:0008395">
    <property type="term" value="F:steroid hydroxylase activity"/>
    <property type="evidence" value="ECO:0007669"/>
    <property type="project" value="TreeGrafter"/>
</dbReference>
<dbReference type="Gene3D" id="1.10.630.10">
    <property type="entry name" value="Cytochrome P450"/>
    <property type="match status" value="1"/>
</dbReference>
<dbReference type="InterPro" id="IPR017972">
    <property type="entry name" value="Cyt_P450_CS"/>
</dbReference>
<evidence type="ECO:0000313" key="11">
    <source>
        <dbReference type="EMBL" id="CAH1180230.1"/>
    </source>
</evidence>
<evidence type="ECO:0000256" key="9">
    <source>
        <dbReference type="RuleBase" id="RU000461"/>
    </source>
</evidence>
<dbReference type="SUPFAM" id="SSF48264">
    <property type="entry name" value="Cytochrome P450"/>
    <property type="match status" value="1"/>
</dbReference>
<evidence type="ECO:0000256" key="7">
    <source>
        <dbReference type="ARBA" id="ARBA00023033"/>
    </source>
</evidence>
<evidence type="ECO:0000256" key="2">
    <source>
        <dbReference type="ARBA" id="ARBA00010617"/>
    </source>
</evidence>
<dbReference type="OrthoDB" id="1055148at2759"/>
<dbReference type="PANTHER" id="PTHR24300">
    <property type="entry name" value="CYTOCHROME P450 508A4-RELATED"/>
    <property type="match status" value="1"/>
</dbReference>
<keyword evidence="3 8" id="KW-0349">Heme</keyword>
<dbReference type="GO" id="GO:0006082">
    <property type="term" value="P:organic acid metabolic process"/>
    <property type="evidence" value="ECO:0007669"/>
    <property type="project" value="TreeGrafter"/>
</dbReference>
<reference evidence="11" key="1">
    <citation type="submission" date="2022-01" db="EMBL/GenBank/DDBJ databases">
        <authorList>
            <person name="King R."/>
        </authorList>
    </citation>
    <scope>NUCLEOTIDE SEQUENCE</scope>
</reference>
<name>A0A9P0GXN1_PHACE</name>
<feature type="region of interest" description="Disordered" evidence="10">
    <location>
        <begin position="220"/>
        <end position="242"/>
    </location>
</feature>
<evidence type="ECO:0000256" key="5">
    <source>
        <dbReference type="ARBA" id="ARBA00023002"/>
    </source>
</evidence>
<evidence type="ECO:0008006" key="13">
    <source>
        <dbReference type="Google" id="ProtNLM"/>
    </source>
</evidence>
<keyword evidence="5 9" id="KW-0560">Oxidoreductase</keyword>
<keyword evidence="4 8" id="KW-0479">Metal-binding</keyword>
<dbReference type="PANTHER" id="PTHR24300:SF376">
    <property type="entry name" value="CYTOCHROME P450 15A1"/>
    <property type="match status" value="1"/>
</dbReference>
<dbReference type="GO" id="GO:0005506">
    <property type="term" value="F:iron ion binding"/>
    <property type="evidence" value="ECO:0007669"/>
    <property type="project" value="InterPro"/>
</dbReference>
<dbReference type="GO" id="GO:0020037">
    <property type="term" value="F:heme binding"/>
    <property type="evidence" value="ECO:0007669"/>
    <property type="project" value="InterPro"/>
</dbReference>
<dbReference type="AlphaFoldDB" id="A0A9P0GXN1"/>
<dbReference type="Proteomes" id="UP001153737">
    <property type="component" value="Chromosome 8"/>
</dbReference>
<gene>
    <name evidence="11" type="ORF">PHAECO_LOCUS11687</name>
</gene>
<dbReference type="EMBL" id="OU896714">
    <property type="protein sequence ID" value="CAH1180230.1"/>
    <property type="molecule type" value="Genomic_DNA"/>
</dbReference>
<accession>A0A9P0GXN1</accession>
<dbReference type="InterPro" id="IPR002401">
    <property type="entry name" value="Cyt_P450_E_grp-I"/>
</dbReference>
<evidence type="ECO:0000256" key="10">
    <source>
        <dbReference type="SAM" id="MobiDB-lite"/>
    </source>
</evidence>
<evidence type="ECO:0000256" key="6">
    <source>
        <dbReference type="ARBA" id="ARBA00023004"/>
    </source>
</evidence>
<keyword evidence="7 9" id="KW-0503">Monooxygenase</keyword>
<feature type="binding site" description="axial binding residue" evidence="8">
    <location>
        <position position="188"/>
    </location>
    <ligand>
        <name>heme</name>
        <dbReference type="ChEBI" id="CHEBI:30413"/>
    </ligand>
    <ligandPart>
        <name>Fe</name>
        <dbReference type="ChEBI" id="CHEBI:18248"/>
    </ligandPart>
</feature>
<dbReference type="PROSITE" id="PS00086">
    <property type="entry name" value="CYTOCHROME_P450"/>
    <property type="match status" value="1"/>
</dbReference>
<proteinExistence type="inferred from homology"/>
<keyword evidence="12" id="KW-1185">Reference proteome</keyword>
<keyword evidence="6 8" id="KW-0408">Iron</keyword>
<dbReference type="Pfam" id="PF00067">
    <property type="entry name" value="p450"/>
    <property type="match status" value="2"/>
</dbReference>
<dbReference type="InterPro" id="IPR050182">
    <property type="entry name" value="Cytochrome_P450_fam2"/>
</dbReference>
<dbReference type="GO" id="GO:0006805">
    <property type="term" value="P:xenobiotic metabolic process"/>
    <property type="evidence" value="ECO:0007669"/>
    <property type="project" value="TreeGrafter"/>
</dbReference>
<sequence length="242" mass="27596">MSGFKLYTNSHKRIWDFLHKEIERHKRTRKPDVPRDVMDVYLNVLESSDTKPESFSEDQLLATCMDMFMAGSETTSNTLSFCFLYLILNPEILISFSLPYVECVVMESLRMFGGRAFTVPHRALRDTSLSGYHIPKDVLVVGNLYGSMLQEGCGFDEPEKFRPERFLKNGKISLPDGFLPFGLGKHRCLGESLARANIFLFVATMMQKFTFSIVPEHPPTTEWSDGVTPGPRPFKARAKPRL</sequence>